<feature type="transmembrane region" description="Helical" evidence="1">
    <location>
        <begin position="41"/>
        <end position="58"/>
    </location>
</feature>
<accession>A0A8H4K0M8</accession>
<keyword evidence="1" id="KW-0472">Membrane</keyword>
<proteinExistence type="predicted"/>
<sequence>MAPPASQVAYDLVVIICLIALIPVMIWVTLTSPIIPRTTPSSIVAAITAIATLFTSVVKSRIQHGFMRHLEAPLRSIGNTPDAEQLAQRRLLDRKWRGVLGIEGFAEKWHTKHIFLIYLLCGLLTTALVTTFTPTAGVQIINYEPLIPGAVYPFTDNGTSDACAGVMKNHGVEGAFEWQTSNDTGFFSSWLRDCPASRVQAHVYNINNQNPEEFAYVDAGVAIYRTAMGASAHLFLGTAFKTLNKQYGKYVKTTTQCVPVMTKNPVTYHKGGGKLERVPDKDGELLLTGDGWLKDLARPAGFARNLSQSSAMVNYLWVYSKTVGTSVALFSAYNDPKAETPFAQNLAHSFEYRLVTLNLQAASDTSNNTSAAYSSLLKGGPPSKPTNKTISNLHFVAVGTSAYKMVMEGYGLDGCFATVNRIAGTDRQPPYAFNNSRNGLEDTLGVISAIAVSTMDLLDDAAVANAVEEQGGKAQATIDVRRLGGNHYALIFKIPPIPSFLTLLFFFVTSFRSACQLGGGVSDEKRPKRYAAESIRELITLGQPAQGRIQLIEQQPLIRPHGV</sequence>
<dbReference type="Proteomes" id="UP000605986">
    <property type="component" value="Unassembled WGS sequence"/>
</dbReference>
<evidence type="ECO:0000313" key="2">
    <source>
        <dbReference type="EMBL" id="KAF4440394.1"/>
    </source>
</evidence>
<feature type="transmembrane region" description="Helical" evidence="1">
    <location>
        <begin position="115"/>
        <end position="133"/>
    </location>
</feature>
<name>A0A8H4K0M8_9HYPO</name>
<dbReference type="EMBL" id="JAADJG010000661">
    <property type="protein sequence ID" value="KAF4440394.1"/>
    <property type="molecule type" value="Genomic_DNA"/>
</dbReference>
<gene>
    <name evidence="2" type="ORF">F53441_12342</name>
</gene>
<evidence type="ECO:0000313" key="3">
    <source>
        <dbReference type="Proteomes" id="UP000605986"/>
    </source>
</evidence>
<feature type="transmembrane region" description="Helical" evidence="1">
    <location>
        <begin position="12"/>
        <end position="35"/>
    </location>
</feature>
<protein>
    <submittedName>
        <fullName evidence="2">Uncharacterized protein</fullName>
    </submittedName>
</protein>
<keyword evidence="1" id="KW-1133">Transmembrane helix</keyword>
<dbReference type="AlphaFoldDB" id="A0A8H4K0M8"/>
<keyword evidence="1" id="KW-0812">Transmembrane</keyword>
<evidence type="ECO:0000256" key="1">
    <source>
        <dbReference type="SAM" id="Phobius"/>
    </source>
</evidence>
<dbReference type="OrthoDB" id="5400196at2759"/>
<comment type="caution">
    <text evidence="2">The sequence shown here is derived from an EMBL/GenBank/DDBJ whole genome shotgun (WGS) entry which is preliminary data.</text>
</comment>
<reference evidence="2" key="1">
    <citation type="submission" date="2020-01" db="EMBL/GenBank/DDBJ databases">
        <title>Identification and distribution of gene clusters putatively required for synthesis of sphingolipid metabolism inhibitors in phylogenetically diverse species of the filamentous fungus Fusarium.</title>
        <authorList>
            <person name="Kim H.-S."/>
            <person name="Busman M."/>
            <person name="Brown D.W."/>
            <person name="Divon H."/>
            <person name="Uhlig S."/>
            <person name="Proctor R.H."/>
        </authorList>
    </citation>
    <scope>NUCLEOTIDE SEQUENCE</scope>
    <source>
        <strain evidence="2">NRRL 53441</strain>
    </source>
</reference>
<keyword evidence="3" id="KW-1185">Reference proteome</keyword>
<organism evidence="2 3">
    <name type="scientific">Fusarium austroafricanum</name>
    <dbReference type="NCBI Taxonomy" id="2364996"/>
    <lineage>
        <taxon>Eukaryota</taxon>
        <taxon>Fungi</taxon>
        <taxon>Dikarya</taxon>
        <taxon>Ascomycota</taxon>
        <taxon>Pezizomycotina</taxon>
        <taxon>Sordariomycetes</taxon>
        <taxon>Hypocreomycetidae</taxon>
        <taxon>Hypocreales</taxon>
        <taxon>Nectriaceae</taxon>
        <taxon>Fusarium</taxon>
        <taxon>Fusarium concolor species complex</taxon>
    </lineage>
</organism>